<name>A0A1M5YK15_9BURK</name>
<dbReference type="RefSeq" id="WP_084136086.1">
    <property type="nucleotide sequence ID" value="NZ_FQXE01000009.1"/>
</dbReference>
<dbReference type="InterPro" id="IPR002514">
    <property type="entry name" value="Transposase_8"/>
</dbReference>
<dbReference type="SUPFAM" id="SSF48295">
    <property type="entry name" value="TrpR-like"/>
    <property type="match status" value="1"/>
</dbReference>
<dbReference type="Proteomes" id="UP000184226">
    <property type="component" value="Unassembled WGS sequence"/>
</dbReference>
<dbReference type="NCBIfam" id="NF033819">
    <property type="entry name" value="IS66_TnpB"/>
    <property type="match status" value="1"/>
</dbReference>
<evidence type="ECO:0000313" key="2">
    <source>
        <dbReference type="Proteomes" id="UP000184226"/>
    </source>
</evidence>
<dbReference type="PANTHER" id="PTHR36455">
    <property type="match status" value="1"/>
</dbReference>
<dbReference type="Pfam" id="PF05717">
    <property type="entry name" value="TnpB_IS66"/>
    <property type="match status" value="1"/>
</dbReference>
<keyword evidence="2" id="KW-1185">Reference proteome</keyword>
<dbReference type="GO" id="GO:0004803">
    <property type="term" value="F:transposase activity"/>
    <property type="evidence" value="ECO:0007669"/>
    <property type="project" value="InterPro"/>
</dbReference>
<dbReference type="InterPro" id="IPR036388">
    <property type="entry name" value="WH-like_DNA-bd_sf"/>
</dbReference>
<accession>A0A1M5YK15</accession>
<dbReference type="STRING" id="658167.SAMN04488135_109169"/>
<dbReference type="AlphaFoldDB" id="A0A1M5YK15"/>
<proteinExistence type="predicted"/>
<reference evidence="1 2" key="1">
    <citation type="submission" date="2016-11" db="EMBL/GenBank/DDBJ databases">
        <authorList>
            <person name="Jaros S."/>
            <person name="Januszkiewicz K."/>
            <person name="Wedrychowicz H."/>
        </authorList>
    </citation>
    <scope>NUCLEOTIDE SEQUENCE [LARGE SCALE GENOMIC DNA]</scope>
    <source>
        <strain evidence="1 2">CGMCC 1.10190</strain>
    </source>
</reference>
<gene>
    <name evidence="1" type="ORF">SAMN04488135_109169</name>
</gene>
<organism evidence="1 2">
    <name type="scientific">Pollutimonas bauzanensis</name>
    <dbReference type="NCBI Taxonomy" id="658167"/>
    <lineage>
        <taxon>Bacteria</taxon>
        <taxon>Pseudomonadati</taxon>
        <taxon>Pseudomonadota</taxon>
        <taxon>Betaproteobacteria</taxon>
        <taxon>Burkholderiales</taxon>
        <taxon>Alcaligenaceae</taxon>
        <taxon>Pollutimonas</taxon>
    </lineage>
</organism>
<dbReference type="InterPro" id="IPR008878">
    <property type="entry name" value="Transposase_IS66_Orf2"/>
</dbReference>
<evidence type="ECO:0000313" key="1">
    <source>
        <dbReference type="EMBL" id="SHI12330.1"/>
    </source>
</evidence>
<dbReference type="GO" id="GO:0043565">
    <property type="term" value="F:sequence-specific DNA binding"/>
    <property type="evidence" value="ECO:0007669"/>
    <property type="project" value="InterPro"/>
</dbReference>
<dbReference type="Pfam" id="PF01527">
    <property type="entry name" value="HTH_Tnp_1"/>
    <property type="match status" value="1"/>
</dbReference>
<dbReference type="PANTHER" id="PTHR36455:SF1">
    <property type="entry name" value="BLR8292 PROTEIN"/>
    <property type="match status" value="1"/>
</dbReference>
<dbReference type="EMBL" id="FQXE01000009">
    <property type="protein sequence ID" value="SHI12330.1"/>
    <property type="molecule type" value="Genomic_DNA"/>
</dbReference>
<dbReference type="OrthoDB" id="9801450at2"/>
<dbReference type="InterPro" id="IPR010921">
    <property type="entry name" value="Trp_repressor/repl_initiator"/>
</dbReference>
<sequence length="246" mass="27685">MSADSLNSSRRRRTYTRQFKAEMVAQCLQGDVSLASLAVEHGMNPNVLHRWVTEHERYGHHILSDDDRHEQGTTALRVSTPQSITPFLPVPLSPSQSPVGNETVRLELKRGATTVCVSWAGERRSAVRRAPARVVAVIRIDQIWLAVDPVDMRSGMDRLLARVVEVFGASQPHHAYLFANRRGTRLKVLVCDGFGIWLAVRRLHQGSVHWPRPGDTQIELSAEQVRALVVGLPWHRLDEYESIALL</sequence>
<dbReference type="GO" id="GO:0006313">
    <property type="term" value="P:DNA transposition"/>
    <property type="evidence" value="ECO:0007669"/>
    <property type="project" value="InterPro"/>
</dbReference>
<protein>
    <submittedName>
        <fullName evidence="1">Transposase</fullName>
    </submittedName>
</protein>
<dbReference type="Gene3D" id="1.10.10.10">
    <property type="entry name" value="Winged helix-like DNA-binding domain superfamily/Winged helix DNA-binding domain"/>
    <property type="match status" value="1"/>
</dbReference>